<feature type="transmembrane region" description="Helical" evidence="13">
    <location>
        <begin position="566"/>
        <end position="595"/>
    </location>
</feature>
<comment type="similarity">
    <text evidence="3">Belongs to the thiolase-like superfamily. Thiolase family.</text>
</comment>
<dbReference type="PANTHER" id="PTHR18919">
    <property type="entry name" value="ACETYL-COA C-ACYLTRANSFERASE"/>
    <property type="match status" value="1"/>
</dbReference>
<evidence type="ECO:0000256" key="3">
    <source>
        <dbReference type="ARBA" id="ARBA00010982"/>
    </source>
</evidence>
<evidence type="ECO:0000256" key="5">
    <source>
        <dbReference type="ARBA" id="ARBA00012705"/>
    </source>
</evidence>
<dbReference type="InterPro" id="IPR020617">
    <property type="entry name" value="Thiolase_C"/>
</dbReference>
<feature type="compositionally biased region" description="Basic and acidic residues" evidence="12">
    <location>
        <begin position="280"/>
        <end position="291"/>
    </location>
</feature>
<evidence type="ECO:0000256" key="8">
    <source>
        <dbReference type="ARBA" id="ARBA00022946"/>
    </source>
</evidence>
<dbReference type="GO" id="GO:0046872">
    <property type="term" value="F:metal ion binding"/>
    <property type="evidence" value="ECO:0007669"/>
    <property type="project" value="UniProtKB-KW"/>
</dbReference>
<dbReference type="PROSITE" id="PS00098">
    <property type="entry name" value="THIOLASE_1"/>
    <property type="match status" value="1"/>
</dbReference>
<dbReference type="OrthoDB" id="5404651at2759"/>
<organism evidence="16 17">
    <name type="scientific">Nesidiocoris tenuis</name>
    <dbReference type="NCBI Taxonomy" id="355587"/>
    <lineage>
        <taxon>Eukaryota</taxon>
        <taxon>Metazoa</taxon>
        <taxon>Ecdysozoa</taxon>
        <taxon>Arthropoda</taxon>
        <taxon>Hexapoda</taxon>
        <taxon>Insecta</taxon>
        <taxon>Pterygota</taxon>
        <taxon>Neoptera</taxon>
        <taxon>Paraneoptera</taxon>
        <taxon>Hemiptera</taxon>
        <taxon>Heteroptera</taxon>
        <taxon>Panheteroptera</taxon>
        <taxon>Cimicomorpha</taxon>
        <taxon>Miridae</taxon>
        <taxon>Dicyphina</taxon>
        <taxon>Nesidiocoris</taxon>
    </lineage>
</organism>
<dbReference type="GO" id="GO:0003985">
    <property type="term" value="F:acetyl-CoA C-acetyltransferase activity"/>
    <property type="evidence" value="ECO:0007669"/>
    <property type="project" value="UniProtKB-EC"/>
</dbReference>
<dbReference type="GO" id="GO:0006635">
    <property type="term" value="P:fatty acid beta-oxidation"/>
    <property type="evidence" value="ECO:0007669"/>
    <property type="project" value="TreeGrafter"/>
</dbReference>
<evidence type="ECO:0000256" key="6">
    <source>
        <dbReference type="ARBA" id="ARBA00022679"/>
    </source>
</evidence>
<evidence type="ECO:0000256" key="13">
    <source>
        <dbReference type="SAM" id="Phobius"/>
    </source>
</evidence>
<feature type="transmembrane region" description="Helical" evidence="13">
    <location>
        <begin position="607"/>
        <end position="627"/>
    </location>
</feature>
<evidence type="ECO:0000259" key="15">
    <source>
        <dbReference type="Pfam" id="PF02803"/>
    </source>
</evidence>
<dbReference type="InterPro" id="IPR020615">
    <property type="entry name" value="Thiolase_acyl_enz_int_AS"/>
</dbReference>
<dbReference type="InterPro" id="IPR020616">
    <property type="entry name" value="Thiolase_N"/>
</dbReference>
<keyword evidence="13" id="KW-0472">Membrane</keyword>
<keyword evidence="13" id="KW-1133">Transmembrane helix</keyword>
<evidence type="ECO:0000256" key="10">
    <source>
        <dbReference type="ARBA" id="ARBA00023128"/>
    </source>
</evidence>
<feature type="transmembrane region" description="Helical" evidence="13">
    <location>
        <begin position="694"/>
        <end position="723"/>
    </location>
</feature>
<feature type="transmembrane region" description="Helical" evidence="13">
    <location>
        <begin position="45"/>
        <end position="66"/>
    </location>
</feature>
<evidence type="ECO:0000256" key="7">
    <source>
        <dbReference type="ARBA" id="ARBA00022723"/>
    </source>
</evidence>
<keyword evidence="9" id="KW-0630">Potassium</keyword>
<gene>
    <name evidence="16" type="ORF">NTEN_LOCUS19246</name>
</gene>
<keyword evidence="10" id="KW-0496">Mitochondrion</keyword>
<dbReference type="GO" id="GO:0005739">
    <property type="term" value="C:mitochondrion"/>
    <property type="evidence" value="ECO:0007669"/>
    <property type="project" value="UniProtKB-SubCell"/>
</dbReference>
<feature type="compositionally biased region" description="Polar residues" evidence="12">
    <location>
        <begin position="268"/>
        <end position="277"/>
    </location>
</feature>
<comment type="subunit">
    <text evidence="4">Homotetramer.</text>
</comment>
<dbReference type="PANTHER" id="PTHR18919:SF156">
    <property type="entry name" value="ACETYL-COA ACETYLTRANSFERASE, MITOCHONDRIAL"/>
    <property type="match status" value="1"/>
</dbReference>
<accession>A0A6H5HKT3</accession>
<keyword evidence="17" id="KW-1185">Reference proteome</keyword>
<evidence type="ECO:0000256" key="12">
    <source>
        <dbReference type="SAM" id="MobiDB-lite"/>
    </source>
</evidence>
<dbReference type="InterPro" id="IPR002155">
    <property type="entry name" value="Thiolase"/>
</dbReference>
<dbReference type="FunFam" id="3.40.47.10:FF:000007">
    <property type="entry name" value="acetyl-CoA acetyltransferase, mitochondrial"/>
    <property type="match status" value="1"/>
</dbReference>
<dbReference type="AlphaFoldDB" id="A0A6H5HKT3"/>
<evidence type="ECO:0000313" key="17">
    <source>
        <dbReference type="Proteomes" id="UP000479000"/>
    </source>
</evidence>
<feature type="domain" description="Thiolase N-terminal" evidence="14">
    <location>
        <begin position="793"/>
        <end position="1005"/>
    </location>
</feature>
<evidence type="ECO:0000256" key="4">
    <source>
        <dbReference type="ARBA" id="ARBA00011881"/>
    </source>
</evidence>
<evidence type="ECO:0000256" key="11">
    <source>
        <dbReference type="ARBA" id="ARBA00023315"/>
    </source>
</evidence>
<reference evidence="16 17" key="1">
    <citation type="submission" date="2020-02" db="EMBL/GenBank/DDBJ databases">
        <authorList>
            <person name="Ferguson B K."/>
        </authorList>
    </citation>
    <scope>NUCLEOTIDE SEQUENCE [LARGE SCALE GENOMIC DNA]</scope>
</reference>
<evidence type="ECO:0000256" key="1">
    <source>
        <dbReference type="ARBA" id="ARBA00004173"/>
    </source>
</evidence>
<dbReference type="SUPFAM" id="SSF53901">
    <property type="entry name" value="Thiolase-like"/>
    <property type="match status" value="2"/>
</dbReference>
<dbReference type="PROSITE" id="PS00737">
    <property type="entry name" value="THIOLASE_2"/>
    <property type="match status" value="1"/>
</dbReference>
<sequence>MVSRASKGEANSKSKQWESNFGKISKTCASSANLIRMGKRCPAPLAAAIASPLARFLVLITGAILVGPRIIKEAKTDREPVRLNAATPKPTVALPTDKPKLKQKPKFEFSSKTPALYGLGAISDYDHLDFFIRALHRGLNLFEYCELSPTKARCENLKDSKKGREVKNGLYCPRGGESCILMETALPNGTLKRFIDDWLNHTMKRWEFCMSQASEFYCGNVYTNFSRSCKRGLISPKRAAKQPYTLTNYTVHVTVRNNTYPYDGKGNKNVTTRSNSPERPPQDKKTPDSKDAKFTYENMDYWQYNRKYWFMLDRAPKDRAPRPTPPPSRTMVTITRFTPREPNLEGLQPTSSYNHLDFFIRVLERGMDYFEYCDLSLKNDSCENLKDSKRGREAKEGLYCPPDGESCILMQTALPNGTLERFIDDWHSKSMENWEFCASRKRQLYCGAIFSNFSRSNKYGLMSPKRRAEQQYLLTIYTVFVSVRENTYPPPENKTRRTDYDHPNDLDPDDFYYDSSYYQLTQPDIPLKMKCVEPKVKPPPKLDENDLTIARNIYRNMDYWQYNRKYWFMLVLFVLAFVGTFYEMAVVSWFVWMYLNETADFHKWTKFQYVVIGVNYTFAATLAMVLTQDIPNGSITIWIAVLCVSMIISTPPKRKLLCQYPLTVRPPRGIRFRNQKACNFIYRNMDYWQYNRKYWFMLALLEFTFVGTFYEMAVVSWFVWMYLNETADFHKWTKFQFVVIGMNYTFAAIFAMLLAQDIPRDSITIWIAVFSVSMIISTRQSKTENHVENRAPPKFYMGNVCQGGVGQAPARQATLFAGLSENTVCTTVNKVCASGMKSVMLASQGLMLGHQRVIVAGGMESMSNAPYYMFRGDSPYGGVKLHDAILYDGLTDVYNKFHMGNCAENTAKVQKISRAEQDEFAINSYKKSAEAVKSGLLKSEIVPVRVPQKRGKEDIIVEEDEEYKRVNFEKFNKLATVFQKEGGTVTAGNASTLNDGGAAMVLMSGQALKDSKATPLARIVGFADGETKPIDFPIAPAFAIPKLLKQTGVKTDDVALWEINEAFSVVVLANIKMLGLDPSKVNVHGGAVSLGHPIGMSGARLVLHLCYALKPGQKGVASICNGGGGASSVMIEKL</sequence>
<dbReference type="PROSITE" id="PS00099">
    <property type="entry name" value="THIOLASE_3"/>
    <property type="match status" value="1"/>
</dbReference>
<keyword evidence="11" id="KW-0012">Acyltransferase</keyword>
<evidence type="ECO:0000256" key="9">
    <source>
        <dbReference type="ARBA" id="ARBA00022958"/>
    </source>
</evidence>
<feature type="transmembrane region" description="Helical" evidence="13">
    <location>
        <begin position="633"/>
        <end position="650"/>
    </location>
</feature>
<dbReference type="EMBL" id="CADCXU010028223">
    <property type="protein sequence ID" value="CAB0014839.1"/>
    <property type="molecule type" value="Genomic_DNA"/>
</dbReference>
<dbReference type="Pfam" id="PF02803">
    <property type="entry name" value="Thiolase_C"/>
    <property type="match status" value="1"/>
</dbReference>
<proteinExistence type="inferred from homology"/>
<name>A0A6H5HKT3_9HEMI</name>
<feature type="region of interest" description="Disordered" evidence="12">
    <location>
        <begin position="257"/>
        <end position="291"/>
    </location>
</feature>
<dbReference type="EC" id="2.3.1.9" evidence="5"/>
<comment type="pathway">
    <text evidence="2">Lipid metabolism.</text>
</comment>
<keyword evidence="13" id="KW-0812">Transmembrane</keyword>
<dbReference type="InterPro" id="IPR020610">
    <property type="entry name" value="Thiolase_AS"/>
</dbReference>
<evidence type="ECO:0000313" key="16">
    <source>
        <dbReference type="EMBL" id="CAB0014839.1"/>
    </source>
</evidence>
<dbReference type="NCBIfam" id="TIGR01930">
    <property type="entry name" value="AcCoA-C-Actrans"/>
    <property type="match status" value="1"/>
</dbReference>
<feature type="transmembrane region" description="Helical" evidence="13">
    <location>
        <begin position="735"/>
        <end position="755"/>
    </location>
</feature>
<dbReference type="Proteomes" id="UP000479000">
    <property type="component" value="Unassembled WGS sequence"/>
</dbReference>
<dbReference type="CDD" id="cd00751">
    <property type="entry name" value="thiolase"/>
    <property type="match status" value="1"/>
</dbReference>
<evidence type="ECO:0000259" key="14">
    <source>
        <dbReference type="Pfam" id="PF00108"/>
    </source>
</evidence>
<keyword evidence="7" id="KW-0479">Metal-binding</keyword>
<dbReference type="Gene3D" id="3.40.47.10">
    <property type="match status" value="1"/>
</dbReference>
<keyword evidence="8" id="KW-0809">Transit peptide</keyword>
<dbReference type="Pfam" id="PF00108">
    <property type="entry name" value="Thiolase_N"/>
    <property type="match status" value="1"/>
</dbReference>
<comment type="subcellular location">
    <subcellularLocation>
        <location evidence="1">Mitochondrion</location>
    </subcellularLocation>
</comment>
<dbReference type="InterPro" id="IPR016039">
    <property type="entry name" value="Thiolase-like"/>
</dbReference>
<evidence type="ECO:0000256" key="2">
    <source>
        <dbReference type="ARBA" id="ARBA00005189"/>
    </source>
</evidence>
<keyword evidence="6" id="KW-0808">Transferase</keyword>
<feature type="domain" description="Thiolase C-terminal" evidence="15">
    <location>
        <begin position="1014"/>
        <end position="1133"/>
    </location>
</feature>
<protein>
    <recommendedName>
        <fullName evidence="5">acetyl-CoA C-acetyltransferase</fullName>
        <ecNumber evidence="5">2.3.1.9</ecNumber>
    </recommendedName>
</protein>
<dbReference type="InterPro" id="IPR020613">
    <property type="entry name" value="Thiolase_CS"/>
</dbReference>